<name>A0A0E9RHS9_ANGAN</name>
<accession>A0A0E9RHS9</accession>
<dbReference type="EMBL" id="GBXM01079913">
    <property type="protein sequence ID" value="JAH28664.1"/>
    <property type="molecule type" value="Transcribed_RNA"/>
</dbReference>
<protein>
    <submittedName>
        <fullName evidence="1">Uncharacterized protein</fullName>
    </submittedName>
</protein>
<evidence type="ECO:0000313" key="1">
    <source>
        <dbReference type="EMBL" id="JAH28664.1"/>
    </source>
</evidence>
<sequence length="24" mass="2742">MNSECREKCHLNHHQCVASPVCDT</sequence>
<proteinExistence type="predicted"/>
<reference evidence="1" key="1">
    <citation type="submission" date="2014-11" db="EMBL/GenBank/DDBJ databases">
        <authorList>
            <person name="Amaro Gonzalez C."/>
        </authorList>
    </citation>
    <scope>NUCLEOTIDE SEQUENCE</scope>
</reference>
<reference evidence="1" key="2">
    <citation type="journal article" date="2015" name="Fish Shellfish Immunol.">
        <title>Early steps in the European eel (Anguilla anguilla)-Vibrio vulnificus interaction in the gills: Role of the RtxA13 toxin.</title>
        <authorList>
            <person name="Callol A."/>
            <person name="Pajuelo D."/>
            <person name="Ebbesson L."/>
            <person name="Teles M."/>
            <person name="MacKenzie S."/>
            <person name="Amaro C."/>
        </authorList>
    </citation>
    <scope>NUCLEOTIDE SEQUENCE</scope>
</reference>
<dbReference type="AlphaFoldDB" id="A0A0E9RHS9"/>
<organism evidence="1">
    <name type="scientific">Anguilla anguilla</name>
    <name type="common">European freshwater eel</name>
    <name type="synonym">Muraena anguilla</name>
    <dbReference type="NCBI Taxonomy" id="7936"/>
    <lineage>
        <taxon>Eukaryota</taxon>
        <taxon>Metazoa</taxon>
        <taxon>Chordata</taxon>
        <taxon>Craniata</taxon>
        <taxon>Vertebrata</taxon>
        <taxon>Euteleostomi</taxon>
        <taxon>Actinopterygii</taxon>
        <taxon>Neopterygii</taxon>
        <taxon>Teleostei</taxon>
        <taxon>Anguilliformes</taxon>
        <taxon>Anguillidae</taxon>
        <taxon>Anguilla</taxon>
    </lineage>
</organism>